<evidence type="ECO:0000313" key="2">
    <source>
        <dbReference type="WBParaSite" id="PEQ_0000995801-mRNA-1"/>
    </source>
</evidence>
<proteinExistence type="predicted"/>
<accession>A0A914RUF2</accession>
<sequence length="163" mass="18669">MLVLKIRSNETTETNVIDTLVDARSQRQSKPLTYSRKNVQHQNILERALRREENSQQQIGQSLKPLVAAMLLIKKAFCSIYARIIQPFRYVDGTNLNSELYYKIKCEPERGYCLHVGNCTVSGDGPGQQAYPIIDQDGCTKEPSLFEHVQLSRSSFIYEYAHL</sequence>
<name>A0A914RUF2_PAREQ</name>
<dbReference type="WBParaSite" id="PEQ_0000995801-mRNA-1">
    <property type="protein sequence ID" value="PEQ_0000995801-mRNA-1"/>
    <property type="gene ID" value="PEQ_0000995801"/>
</dbReference>
<organism evidence="1 2">
    <name type="scientific">Parascaris equorum</name>
    <name type="common">Equine roundworm</name>
    <dbReference type="NCBI Taxonomy" id="6256"/>
    <lineage>
        <taxon>Eukaryota</taxon>
        <taxon>Metazoa</taxon>
        <taxon>Ecdysozoa</taxon>
        <taxon>Nematoda</taxon>
        <taxon>Chromadorea</taxon>
        <taxon>Rhabditida</taxon>
        <taxon>Spirurina</taxon>
        <taxon>Ascaridomorpha</taxon>
        <taxon>Ascaridoidea</taxon>
        <taxon>Ascarididae</taxon>
        <taxon>Parascaris</taxon>
    </lineage>
</organism>
<protein>
    <submittedName>
        <fullName evidence="2">ZP domain-containing protein</fullName>
    </submittedName>
</protein>
<dbReference type="Proteomes" id="UP000887564">
    <property type="component" value="Unplaced"/>
</dbReference>
<keyword evidence="1" id="KW-1185">Reference proteome</keyword>
<evidence type="ECO:0000313" key="1">
    <source>
        <dbReference type="Proteomes" id="UP000887564"/>
    </source>
</evidence>
<dbReference type="AlphaFoldDB" id="A0A914RUF2"/>
<reference evidence="2" key="1">
    <citation type="submission" date="2022-11" db="UniProtKB">
        <authorList>
            <consortium name="WormBaseParasite"/>
        </authorList>
    </citation>
    <scope>IDENTIFICATION</scope>
</reference>